<dbReference type="Pfam" id="PF01381">
    <property type="entry name" value="HTH_3"/>
    <property type="match status" value="1"/>
</dbReference>
<reference evidence="5" key="1">
    <citation type="submission" date="2022-07" db="EMBL/GenBank/DDBJ databases">
        <title>Enhanced cultured diversity of the mouse gut microbiota enables custom-made synthetic communities.</title>
        <authorList>
            <person name="Afrizal A."/>
        </authorList>
    </citation>
    <scope>NUCLEOTIDE SEQUENCE</scope>
    <source>
        <strain evidence="5">DSM 29186</strain>
    </source>
</reference>
<dbReference type="Gene3D" id="1.10.260.40">
    <property type="entry name" value="lambda repressor-like DNA-binding domains"/>
    <property type="match status" value="1"/>
</dbReference>
<comment type="caution">
    <text evidence="5">The sequence shown here is derived from an EMBL/GenBank/DDBJ whole genome shotgun (WGS) entry which is preliminary data.</text>
</comment>
<name>A0A9X2M8J3_9FIRM</name>
<dbReference type="PANTHER" id="PTHR40661">
    <property type="match status" value="1"/>
</dbReference>
<gene>
    <name evidence="5" type="ORF">NSA58_03720</name>
</gene>
<protein>
    <submittedName>
        <fullName evidence="5">XRE family transcriptional regulator</fullName>
    </submittedName>
</protein>
<dbReference type="InterPro" id="IPR039418">
    <property type="entry name" value="LexA-like"/>
</dbReference>
<organism evidence="5 6">
    <name type="scientific">Terrisporobacter muris</name>
    <dbReference type="NCBI Taxonomy" id="2963284"/>
    <lineage>
        <taxon>Bacteria</taxon>
        <taxon>Bacillati</taxon>
        <taxon>Bacillota</taxon>
        <taxon>Clostridia</taxon>
        <taxon>Peptostreptococcales</taxon>
        <taxon>Peptostreptococcaceae</taxon>
        <taxon>Terrisporobacter</taxon>
    </lineage>
</organism>
<evidence type="ECO:0000259" key="4">
    <source>
        <dbReference type="PROSITE" id="PS50943"/>
    </source>
</evidence>
<dbReference type="PANTHER" id="PTHR40661:SF3">
    <property type="entry name" value="FELS-1 PROPHAGE TRANSCRIPTIONAL REGULATOR"/>
    <property type="match status" value="1"/>
</dbReference>
<keyword evidence="2" id="KW-0238">DNA-binding</keyword>
<dbReference type="InterPro" id="IPR010982">
    <property type="entry name" value="Lambda_DNA-bd_dom_sf"/>
</dbReference>
<evidence type="ECO:0000313" key="6">
    <source>
        <dbReference type="Proteomes" id="UP001140817"/>
    </source>
</evidence>
<evidence type="ECO:0000256" key="1">
    <source>
        <dbReference type="ARBA" id="ARBA00023015"/>
    </source>
</evidence>
<proteinExistence type="predicted"/>
<keyword evidence="3" id="KW-0804">Transcription</keyword>
<dbReference type="PROSITE" id="PS50943">
    <property type="entry name" value="HTH_CROC1"/>
    <property type="match status" value="1"/>
</dbReference>
<dbReference type="SUPFAM" id="SSF51306">
    <property type="entry name" value="LexA/Signal peptidase"/>
    <property type="match status" value="1"/>
</dbReference>
<dbReference type="InterPro" id="IPR015927">
    <property type="entry name" value="Peptidase_S24_S26A/B/C"/>
</dbReference>
<keyword evidence="6" id="KW-1185">Reference proteome</keyword>
<dbReference type="InterPro" id="IPR036286">
    <property type="entry name" value="LexA/Signal_pep-like_sf"/>
</dbReference>
<dbReference type="SUPFAM" id="SSF47413">
    <property type="entry name" value="lambda repressor-like DNA-binding domains"/>
    <property type="match status" value="1"/>
</dbReference>
<feature type="domain" description="HTH cro/C1-type" evidence="4">
    <location>
        <begin position="10"/>
        <end position="64"/>
    </location>
</feature>
<dbReference type="SMART" id="SM00530">
    <property type="entry name" value="HTH_XRE"/>
    <property type="match status" value="1"/>
</dbReference>
<dbReference type="InterPro" id="IPR001387">
    <property type="entry name" value="Cro/C1-type_HTH"/>
</dbReference>
<dbReference type="EMBL" id="JANKBY010000024">
    <property type="protein sequence ID" value="MCR1821889.1"/>
    <property type="molecule type" value="Genomic_DNA"/>
</dbReference>
<dbReference type="AlphaFoldDB" id="A0A9X2M8J3"/>
<evidence type="ECO:0000256" key="2">
    <source>
        <dbReference type="ARBA" id="ARBA00023125"/>
    </source>
</evidence>
<dbReference type="GO" id="GO:0003677">
    <property type="term" value="F:DNA binding"/>
    <property type="evidence" value="ECO:0007669"/>
    <property type="project" value="UniProtKB-KW"/>
</dbReference>
<dbReference type="CDD" id="cd00093">
    <property type="entry name" value="HTH_XRE"/>
    <property type="match status" value="1"/>
</dbReference>
<sequence>MKENKFPKNLKKIRNLYKLSQSDLGEKISVSKQTISKYEKGLAEPNFHTLIEISRCFDCSLDSLVFGDVELNKKNPIELKIIVDKKINNLKNELQFAINNYFEYDEVDNTEFSDELCFDESDNLIDLSDSSTNKNSIDLEFYKTTNIIKSPNYSNLKNSKNFLKLPCIGNVSAGNPQYACEDIERFFYIPKKYLKYHDRDYFILRIKGESMNKLYKDGDYVLIHKTCCLEEEKPSVVLVNNEEATVKYVKVDNEYFYLQPCSDHPNFQKNIKYKTNENILNIVGTVVGVVFEEEV</sequence>
<keyword evidence="1" id="KW-0805">Transcription regulation</keyword>
<evidence type="ECO:0000256" key="3">
    <source>
        <dbReference type="ARBA" id="ARBA00023163"/>
    </source>
</evidence>
<dbReference type="Gene3D" id="2.10.109.10">
    <property type="entry name" value="Umud Fragment, subunit A"/>
    <property type="match status" value="1"/>
</dbReference>
<accession>A0A9X2M8J3</accession>
<evidence type="ECO:0000313" key="5">
    <source>
        <dbReference type="EMBL" id="MCR1821889.1"/>
    </source>
</evidence>
<dbReference type="Pfam" id="PF00717">
    <property type="entry name" value="Peptidase_S24"/>
    <property type="match status" value="1"/>
</dbReference>
<dbReference type="Proteomes" id="UP001140817">
    <property type="component" value="Unassembled WGS sequence"/>
</dbReference>
<dbReference type="RefSeq" id="WP_257560112.1">
    <property type="nucleotide sequence ID" value="NZ_JANKBY010000024.1"/>
</dbReference>
<dbReference type="CDD" id="cd06529">
    <property type="entry name" value="S24_LexA-like"/>
    <property type="match status" value="1"/>
</dbReference>